<sequence length="176" mass="17802">MIRATALGSLLVGLTVAGGIALALGHGLVSERRAAVSAPTPAVPAATPVATPVAGARIASSAPADPTLPVFRRRTVPAIPAGATEAARPDRALPVPAAPRGSALLPQRDGPRLVSIEAPRPGPGHGPRIGVRLAPRFDAAADMAPPPRPPFRQDVAAGAGLPEQVDSENYLIGVYR</sequence>
<keyword evidence="2" id="KW-1185">Reference proteome</keyword>
<proteinExistence type="predicted"/>
<dbReference type="EMBL" id="JAESJJ010000057">
    <property type="protein sequence ID" value="MBL3611240.1"/>
    <property type="molecule type" value="Genomic_DNA"/>
</dbReference>
<gene>
    <name evidence="1" type="ORF">JMM60_21195</name>
</gene>
<organism evidence="1 2">
    <name type="scientific">Rhodovulum sulfidophilum</name>
    <name type="common">Rhodobacter sulfidophilus</name>
    <dbReference type="NCBI Taxonomy" id="35806"/>
    <lineage>
        <taxon>Bacteria</taxon>
        <taxon>Pseudomonadati</taxon>
        <taxon>Pseudomonadota</taxon>
        <taxon>Alphaproteobacteria</taxon>
        <taxon>Rhodobacterales</taxon>
        <taxon>Paracoccaceae</taxon>
        <taxon>Rhodovulum</taxon>
    </lineage>
</organism>
<dbReference type="RefSeq" id="WP_202250750.1">
    <property type="nucleotide sequence ID" value="NZ_JAESJJ010000057.1"/>
</dbReference>
<protein>
    <submittedName>
        <fullName evidence="1">Uncharacterized protein</fullName>
    </submittedName>
</protein>
<accession>A0ABS1S1N3</accession>
<evidence type="ECO:0000313" key="1">
    <source>
        <dbReference type="EMBL" id="MBL3611240.1"/>
    </source>
</evidence>
<dbReference type="Proteomes" id="UP000604473">
    <property type="component" value="Unassembled WGS sequence"/>
</dbReference>
<name>A0ABS1S1N3_RHOSU</name>
<reference evidence="1 2" key="1">
    <citation type="submission" date="2021-01" db="EMBL/GenBank/DDBJ databases">
        <title>Draft genomes of Rhodovulum sulfidophilum.</title>
        <authorList>
            <person name="Guzman M.S."/>
        </authorList>
    </citation>
    <scope>NUCLEOTIDE SEQUENCE [LARGE SCALE GENOMIC DNA]</scope>
    <source>
        <strain evidence="1 2">AB35</strain>
    </source>
</reference>
<comment type="caution">
    <text evidence="1">The sequence shown here is derived from an EMBL/GenBank/DDBJ whole genome shotgun (WGS) entry which is preliminary data.</text>
</comment>
<evidence type="ECO:0000313" key="2">
    <source>
        <dbReference type="Proteomes" id="UP000604473"/>
    </source>
</evidence>